<dbReference type="PANTHER" id="PTHR19842:SF0">
    <property type="entry name" value="TARGET OF RAPAMYCIN COMPLEX SUBUNIT LST8"/>
    <property type="match status" value="1"/>
</dbReference>
<comment type="similarity">
    <text evidence="1">Belongs to the WD repeat LST8 family.</text>
</comment>
<keyword evidence="1" id="KW-0853">WD repeat</keyword>
<protein>
    <recommendedName>
        <fullName evidence="1">Target of rapamycin complex subunit LST8</fullName>
        <shortName evidence="1">TORC subunit LST8</shortName>
    </recommendedName>
    <alternativeName>
        <fullName evidence="1">Lethal with SEC13 protein 8 homolog</fullName>
    </alternativeName>
</protein>
<proteinExistence type="inferred from homology"/>
<name>A0ABC8S9E6_9AQUA</name>
<dbReference type="InterPro" id="IPR036322">
    <property type="entry name" value="WD40_repeat_dom_sf"/>
</dbReference>
<dbReference type="GO" id="GO:0031929">
    <property type="term" value="P:TOR signaling"/>
    <property type="evidence" value="ECO:0007669"/>
    <property type="project" value="UniProtKB-UniRule"/>
</dbReference>
<gene>
    <name evidence="2" type="ORF">ILEXP_LOCUS22094</name>
</gene>
<keyword evidence="1" id="KW-0967">Endosome</keyword>
<dbReference type="PANTHER" id="PTHR19842">
    <property type="entry name" value="G BETA-LIKE PROTEIN GBL"/>
    <property type="match status" value="1"/>
</dbReference>
<dbReference type="GO" id="GO:0005768">
    <property type="term" value="C:endosome"/>
    <property type="evidence" value="ECO:0007669"/>
    <property type="project" value="UniProtKB-SubCell"/>
</dbReference>
<dbReference type="Gene3D" id="2.130.10.10">
    <property type="entry name" value="YVTN repeat-like/Quinoprotein amine dehydrogenase"/>
    <property type="match status" value="1"/>
</dbReference>
<dbReference type="EMBL" id="CAUOFW020002453">
    <property type="protein sequence ID" value="CAK9153799.1"/>
    <property type="molecule type" value="Genomic_DNA"/>
</dbReference>
<comment type="subunit">
    <text evidence="1">The target of rapamycin complex 1 (TORC1) is composed of at least RAPTOR, LST8 and TOR.</text>
</comment>
<organism evidence="2 3">
    <name type="scientific">Ilex paraguariensis</name>
    <name type="common">yerba mate</name>
    <dbReference type="NCBI Taxonomy" id="185542"/>
    <lineage>
        <taxon>Eukaryota</taxon>
        <taxon>Viridiplantae</taxon>
        <taxon>Streptophyta</taxon>
        <taxon>Embryophyta</taxon>
        <taxon>Tracheophyta</taxon>
        <taxon>Spermatophyta</taxon>
        <taxon>Magnoliopsida</taxon>
        <taxon>eudicotyledons</taxon>
        <taxon>Gunneridae</taxon>
        <taxon>Pentapetalae</taxon>
        <taxon>asterids</taxon>
        <taxon>campanulids</taxon>
        <taxon>Aquifoliales</taxon>
        <taxon>Aquifoliaceae</taxon>
        <taxon>Ilex</taxon>
    </lineage>
</organism>
<evidence type="ECO:0000313" key="2">
    <source>
        <dbReference type="EMBL" id="CAK9153799.1"/>
    </source>
</evidence>
<dbReference type="AlphaFoldDB" id="A0ABC8S9E6"/>
<sequence>MRGITWPIHRGSGTRRTWPRKLLARPRKHQLSLSLTSRKSLSENQVLEVDTAVRSLTVIWDGNLVVAANNRGTCYVWRLLRGMQTMTNFEPLNKLQTHDGYIGQK</sequence>
<keyword evidence="1" id="KW-0677">Repeat</keyword>
<dbReference type="GO" id="GO:0031931">
    <property type="term" value="C:TORC1 complex"/>
    <property type="evidence" value="ECO:0007669"/>
    <property type="project" value="UniProtKB-UniRule"/>
</dbReference>
<keyword evidence="3" id="KW-1185">Reference proteome</keyword>
<reference evidence="2 3" key="1">
    <citation type="submission" date="2024-02" db="EMBL/GenBank/DDBJ databases">
        <authorList>
            <person name="Vignale AGUSTIN F."/>
            <person name="Sosa J E."/>
            <person name="Modenutti C."/>
        </authorList>
    </citation>
    <scope>NUCLEOTIDE SEQUENCE [LARGE SCALE GENOMIC DNA]</scope>
</reference>
<dbReference type="InterPro" id="IPR037588">
    <property type="entry name" value="MLST8"/>
</dbReference>
<dbReference type="InterPro" id="IPR015943">
    <property type="entry name" value="WD40/YVTN_repeat-like_dom_sf"/>
</dbReference>
<comment type="caution">
    <text evidence="2">The sequence shown here is derived from an EMBL/GenBank/DDBJ whole genome shotgun (WGS) entry which is preliminary data.</text>
</comment>
<evidence type="ECO:0000313" key="3">
    <source>
        <dbReference type="Proteomes" id="UP001642360"/>
    </source>
</evidence>
<dbReference type="SUPFAM" id="SSF50978">
    <property type="entry name" value="WD40 repeat-like"/>
    <property type="match status" value="1"/>
</dbReference>
<comment type="subcellular location">
    <subcellularLocation>
        <location evidence="1">Endosome</location>
    </subcellularLocation>
</comment>
<dbReference type="Proteomes" id="UP001642360">
    <property type="component" value="Unassembled WGS sequence"/>
</dbReference>
<accession>A0ABC8S9E6</accession>
<evidence type="ECO:0000256" key="1">
    <source>
        <dbReference type="RuleBase" id="RU369068"/>
    </source>
</evidence>
<comment type="function">
    <text evidence="1">Component of TORC1 complex, which is an essential cell growth regulator that controls plant development. Acts by activating transcription, protein synthesis and ribosome biogenesis, and inhibiting mRNA degradation and autophagy.</text>
</comment>